<dbReference type="KEGG" id="pphe:PP2015_2339"/>
<dbReference type="AlphaFoldDB" id="A0A0S2K443"/>
<dbReference type="Proteomes" id="UP000061457">
    <property type="component" value="Chromosome I"/>
</dbReference>
<accession>A0A0S2K443</accession>
<evidence type="ECO:0000256" key="4">
    <source>
        <dbReference type="ARBA" id="ARBA00023136"/>
    </source>
</evidence>
<organism evidence="7 8">
    <name type="scientific">Pseudoalteromonas phenolica</name>
    <dbReference type="NCBI Taxonomy" id="161398"/>
    <lineage>
        <taxon>Bacteria</taxon>
        <taxon>Pseudomonadati</taxon>
        <taxon>Pseudomonadota</taxon>
        <taxon>Gammaproteobacteria</taxon>
        <taxon>Alteromonadales</taxon>
        <taxon>Pseudoalteromonadaceae</taxon>
        <taxon>Pseudoalteromonas</taxon>
    </lineage>
</organism>
<sequence length="1242" mass="136435">MRLHPITKRVLNIGLGTLVFLFCLVFTSVGHQSLLWVLNKSVDGLNIKLDQGRLFAGERLDITWRSEGLNLSLSNFRPQLNWFTCATVCVEITADSVDVKLANSSTNKTTEETVAETKTEQSEESQGVFTLPVNVAIAKLNVANIKFQQGDLRVQISDIKSSAQLIDAAARLHDTSIKRIHIIDKREKEQESQALTELAALPAIVLPDGLDVRVSQLALRSFEYETPAGSQRIKHFNIEANITSQQLEWQNLYLEYQQFVLRSFGELKAEAIKQPLASIKSITTLTTEEELVRLHLNGSFSELNIDLKAEGQYQAAVFGNLNLKQTNWPFDVSAHVYNLPFSYKIRGQEYDALMEQAQVELKGNADDYKLKLDVIADQKELTELSAKVSGRGGLTAISEFAGRLNASEGGANLTGKLAWSEGVDVQFHLVMDALPLFFIDQQSVLSGSMSVLAKQQTEGWQIDIPDVDVDGKLSDLPLALDASFRLNEQLFGQVDKLKMQLGSSNLQLSGSLQQELDLSGRFAIAHNNRSQKANALLPFDVDAQGELQIKGDHHQPKVSFSSVISKFENNDISLKGGKLGASVDLANNWQTKTLLSIEQLSVPEHQLNNIELRFTGDQTAHRAQLSSRGDVHAELDILGGLNAQIWQGEIVSGQIAYKQFETSLKHHSKLKYASALQWQTGKLCGELNKSPWCLQAEQKGKQGQFDMDIQGFELASLQAFLPVQLKLNGKTSLNSALSWHDKKLSGLNAKASLQNVAIAHSEADTDANVPIEHVEINLSGDGQAILSRWQLDSSLLGNVSGEVAAKVQDNQLHSPTAKIELHALALNPIGQLANRFLPQPINLDGQLSSKLAFSGDLKQPNVVGEINVTSFGIEQSAMPVSFVDSSLKLDLNGQTARLNGALNTNEDGVLNLTGSLDWQDKLNAQIDVSGEQVQINPQKDMRFTVSPELSVKYQDAHLSLGGRVDIPQGRIKISQLPEQVVSVSDDQVIIDMQTQEQSSLPFTYTLDLDVALQDDFRVYAFGLDSYVFGQISLDKTPDTPLLASGEFELREGVYQALGQDLLIQQGQIGFNGPLSRPYLNVKAIRNPEVTADDVTAGVELTGSASNPSLNIFSQPAMDQAHALSYLLNGEPLDKSENNNNALLSQMLLAQSINFSESFINKAGKKIGIEDVSVSAKGSGDDTQVELSGYITPSVQVSYRVGVFEAMNEIAIRYRVFSKLYIEATSGLYDSIDLLYQFDWGSE</sequence>
<dbReference type="GO" id="GO:0097347">
    <property type="term" value="C:TAM protein secretion complex"/>
    <property type="evidence" value="ECO:0007669"/>
    <property type="project" value="TreeGrafter"/>
</dbReference>
<dbReference type="GO" id="GO:0005886">
    <property type="term" value="C:plasma membrane"/>
    <property type="evidence" value="ECO:0007669"/>
    <property type="project" value="InterPro"/>
</dbReference>
<dbReference type="STRING" id="161398.PP2015_2339"/>
<dbReference type="InterPro" id="IPR007452">
    <property type="entry name" value="TamB_C"/>
</dbReference>
<dbReference type="PATRIC" id="fig|161398.10.peg.2389"/>
<dbReference type="OrthoDB" id="9766019at2"/>
<keyword evidence="3 5" id="KW-1133">Transmembrane helix</keyword>
<keyword evidence="2 5" id="KW-0812">Transmembrane</keyword>
<gene>
    <name evidence="7" type="ORF">PP2015_2339</name>
</gene>
<dbReference type="EMBL" id="CP013187">
    <property type="protein sequence ID" value="ALO42835.1"/>
    <property type="molecule type" value="Genomic_DNA"/>
</dbReference>
<evidence type="ECO:0000313" key="8">
    <source>
        <dbReference type="Proteomes" id="UP000061457"/>
    </source>
</evidence>
<name>A0A0S2K443_9GAMM</name>
<reference evidence="7 8" key="1">
    <citation type="submission" date="2015-11" db="EMBL/GenBank/DDBJ databases">
        <authorList>
            <person name="Zhang Y."/>
            <person name="Guo Z."/>
        </authorList>
    </citation>
    <scope>NUCLEOTIDE SEQUENCE [LARGE SCALE GENOMIC DNA]</scope>
    <source>
        <strain evidence="7 8">KCTC 12086</strain>
    </source>
</reference>
<feature type="domain" description="Translocation and assembly module TamB C-terminal" evidence="6">
    <location>
        <begin position="905"/>
        <end position="1239"/>
    </location>
</feature>
<comment type="subcellular location">
    <subcellularLocation>
        <location evidence="1">Membrane</location>
        <topology evidence="1">Single-pass membrane protein</topology>
    </subcellularLocation>
</comment>
<protein>
    <recommendedName>
        <fullName evidence="6">Translocation and assembly module TamB C-terminal domain-containing protein</fullName>
    </recommendedName>
</protein>
<evidence type="ECO:0000313" key="7">
    <source>
        <dbReference type="EMBL" id="ALO42835.1"/>
    </source>
</evidence>
<dbReference type="GO" id="GO:0009306">
    <property type="term" value="P:protein secretion"/>
    <property type="evidence" value="ECO:0007669"/>
    <property type="project" value="InterPro"/>
</dbReference>
<dbReference type="PANTHER" id="PTHR36985:SF1">
    <property type="entry name" value="TRANSLOCATION AND ASSEMBLY MODULE SUBUNIT TAMB"/>
    <property type="match status" value="1"/>
</dbReference>
<evidence type="ECO:0000256" key="3">
    <source>
        <dbReference type="ARBA" id="ARBA00022989"/>
    </source>
</evidence>
<dbReference type="PANTHER" id="PTHR36985">
    <property type="entry name" value="TRANSLOCATION AND ASSEMBLY MODULE SUBUNIT TAMB"/>
    <property type="match status" value="1"/>
</dbReference>
<evidence type="ECO:0000256" key="5">
    <source>
        <dbReference type="SAM" id="Phobius"/>
    </source>
</evidence>
<proteinExistence type="predicted"/>
<evidence type="ECO:0000256" key="2">
    <source>
        <dbReference type="ARBA" id="ARBA00022692"/>
    </source>
</evidence>
<evidence type="ECO:0000256" key="1">
    <source>
        <dbReference type="ARBA" id="ARBA00004167"/>
    </source>
</evidence>
<evidence type="ECO:0000259" key="6">
    <source>
        <dbReference type="Pfam" id="PF04357"/>
    </source>
</evidence>
<keyword evidence="8" id="KW-1185">Reference proteome</keyword>
<dbReference type="RefSeq" id="WP_058030539.1">
    <property type="nucleotide sequence ID" value="NZ_CP013187.1"/>
</dbReference>
<keyword evidence="4 5" id="KW-0472">Membrane</keyword>
<feature type="transmembrane region" description="Helical" evidence="5">
    <location>
        <begin position="12"/>
        <end position="38"/>
    </location>
</feature>
<dbReference type="Pfam" id="PF04357">
    <property type="entry name" value="TamB"/>
    <property type="match status" value="1"/>
</dbReference>